<evidence type="ECO:0000313" key="2">
    <source>
        <dbReference type="EMBL" id="KAJ1207592.1"/>
    </source>
</evidence>
<evidence type="ECO:0000313" key="3">
    <source>
        <dbReference type="Proteomes" id="UP001066276"/>
    </source>
</evidence>
<dbReference type="EMBL" id="JANPWB010000002">
    <property type="protein sequence ID" value="KAJ1207592.1"/>
    <property type="molecule type" value="Genomic_DNA"/>
</dbReference>
<evidence type="ECO:0000256" key="1">
    <source>
        <dbReference type="SAM" id="MobiDB-lite"/>
    </source>
</evidence>
<keyword evidence="3" id="KW-1185">Reference proteome</keyword>
<organism evidence="2 3">
    <name type="scientific">Pleurodeles waltl</name>
    <name type="common">Iberian ribbed newt</name>
    <dbReference type="NCBI Taxonomy" id="8319"/>
    <lineage>
        <taxon>Eukaryota</taxon>
        <taxon>Metazoa</taxon>
        <taxon>Chordata</taxon>
        <taxon>Craniata</taxon>
        <taxon>Vertebrata</taxon>
        <taxon>Euteleostomi</taxon>
        <taxon>Amphibia</taxon>
        <taxon>Batrachia</taxon>
        <taxon>Caudata</taxon>
        <taxon>Salamandroidea</taxon>
        <taxon>Salamandridae</taxon>
        <taxon>Pleurodelinae</taxon>
        <taxon>Pleurodeles</taxon>
    </lineage>
</organism>
<name>A0AAV7W157_PLEWA</name>
<feature type="region of interest" description="Disordered" evidence="1">
    <location>
        <begin position="1"/>
        <end position="78"/>
    </location>
</feature>
<feature type="compositionally biased region" description="Basic and acidic residues" evidence="1">
    <location>
        <begin position="25"/>
        <end position="36"/>
    </location>
</feature>
<protein>
    <submittedName>
        <fullName evidence="2">Uncharacterized protein</fullName>
    </submittedName>
</protein>
<sequence length="78" mass="8696">MQKSSDAHLSFPAYSSSEVRQLRATRYDPRSLDRAAVRVRQTPDLTSSGLNPRAPEASSSWTDVAECRSLTKRTSPRT</sequence>
<dbReference type="Proteomes" id="UP001066276">
    <property type="component" value="Chromosome 1_2"/>
</dbReference>
<gene>
    <name evidence="2" type="ORF">NDU88_002983</name>
</gene>
<accession>A0AAV7W157</accession>
<proteinExistence type="predicted"/>
<comment type="caution">
    <text evidence="2">The sequence shown here is derived from an EMBL/GenBank/DDBJ whole genome shotgun (WGS) entry which is preliminary data.</text>
</comment>
<dbReference type="AlphaFoldDB" id="A0AAV7W157"/>
<reference evidence="2" key="1">
    <citation type="journal article" date="2022" name="bioRxiv">
        <title>Sequencing and chromosome-scale assembly of the giantPleurodeles waltlgenome.</title>
        <authorList>
            <person name="Brown T."/>
            <person name="Elewa A."/>
            <person name="Iarovenko S."/>
            <person name="Subramanian E."/>
            <person name="Araus A.J."/>
            <person name="Petzold A."/>
            <person name="Susuki M."/>
            <person name="Suzuki K.-i.T."/>
            <person name="Hayashi T."/>
            <person name="Toyoda A."/>
            <person name="Oliveira C."/>
            <person name="Osipova E."/>
            <person name="Leigh N.D."/>
            <person name="Simon A."/>
            <person name="Yun M.H."/>
        </authorList>
    </citation>
    <scope>NUCLEOTIDE SEQUENCE</scope>
    <source>
        <strain evidence="2">20211129_DDA</strain>
        <tissue evidence="2">Liver</tissue>
    </source>
</reference>